<name>A0A818RW45_9BILA</name>
<comment type="caution">
    <text evidence="2">The sequence shown here is derived from an EMBL/GenBank/DDBJ whole genome shotgun (WGS) entry which is preliminary data.</text>
</comment>
<evidence type="ECO:0000256" key="1">
    <source>
        <dbReference type="SAM" id="MobiDB-lite"/>
    </source>
</evidence>
<dbReference type="AlphaFoldDB" id="A0A818RW45"/>
<evidence type="ECO:0000313" key="3">
    <source>
        <dbReference type="EMBL" id="CAF4889331.1"/>
    </source>
</evidence>
<evidence type="ECO:0000313" key="2">
    <source>
        <dbReference type="EMBL" id="CAF3663885.1"/>
    </source>
</evidence>
<evidence type="ECO:0000313" key="4">
    <source>
        <dbReference type="Proteomes" id="UP000663865"/>
    </source>
</evidence>
<proteinExistence type="predicted"/>
<sequence length="398" mass="46118">MGQENGWRNVLFESNVDTTKDFLLTIAEITEECSHDCLFLELLDNVVAQFTTANCLDIFGFLSNHSSFLRVVEAHKNKFIVVLANLLRKTSSLLYDCDLLLKLAQIVFDDADIGALNGSGCIRKTNMRHFPSSPLYLMEFQNIMELKHESTSIVLERAKKLIPQIKDMKSNVNIHYFFGNNAHHQLECGSFVGHAMIQILIICITLKHLSTVWARQKKGQMPIEFENDLLVLKTKCIVILSQLCSYDVVICCLKNEPKWMQAKSSSIQRDAIELSIYPIPQLFGVKSASEYTPIMVCQRRKKIQHCNEDWTQRVEDEAEGSIDDEYQLTKKESWQWAIYRSFINHFNLFYKPSSEFEIRDLFRRLKNPELALENELLLENTKRPRTPPQESSNKRLKQ</sequence>
<feature type="region of interest" description="Disordered" evidence="1">
    <location>
        <begin position="379"/>
        <end position="398"/>
    </location>
</feature>
<gene>
    <name evidence="2" type="ORF">KIK155_LOCUS24218</name>
    <name evidence="3" type="ORF">TOA249_LOCUS29875</name>
</gene>
<reference evidence="2" key="1">
    <citation type="submission" date="2021-02" db="EMBL/GenBank/DDBJ databases">
        <authorList>
            <person name="Nowell W R."/>
        </authorList>
    </citation>
    <scope>NUCLEOTIDE SEQUENCE</scope>
</reference>
<dbReference type="EMBL" id="CAJNYV010004291">
    <property type="protein sequence ID" value="CAF3663885.1"/>
    <property type="molecule type" value="Genomic_DNA"/>
</dbReference>
<organism evidence="2 4">
    <name type="scientific">Rotaria socialis</name>
    <dbReference type="NCBI Taxonomy" id="392032"/>
    <lineage>
        <taxon>Eukaryota</taxon>
        <taxon>Metazoa</taxon>
        <taxon>Spiralia</taxon>
        <taxon>Gnathifera</taxon>
        <taxon>Rotifera</taxon>
        <taxon>Eurotatoria</taxon>
        <taxon>Bdelloidea</taxon>
        <taxon>Philodinida</taxon>
        <taxon>Philodinidae</taxon>
        <taxon>Rotaria</taxon>
    </lineage>
</organism>
<protein>
    <submittedName>
        <fullName evidence="2">Uncharacterized protein</fullName>
    </submittedName>
</protein>
<dbReference type="Proteomes" id="UP000663838">
    <property type="component" value="Unassembled WGS sequence"/>
</dbReference>
<dbReference type="EMBL" id="CAJOBS010004857">
    <property type="protein sequence ID" value="CAF4889331.1"/>
    <property type="molecule type" value="Genomic_DNA"/>
</dbReference>
<dbReference type="Proteomes" id="UP000663865">
    <property type="component" value="Unassembled WGS sequence"/>
</dbReference>
<accession>A0A818RW45</accession>